<dbReference type="OrthoDB" id="403918at2"/>
<name>A0A454CA55_METHO</name>
<keyword evidence="1" id="KW-1133">Transmembrane helix</keyword>
<evidence type="ECO:0000313" key="3">
    <source>
        <dbReference type="Proteomes" id="UP000029712"/>
    </source>
</evidence>
<keyword evidence="1" id="KW-0472">Membrane</keyword>
<proteinExistence type="predicted"/>
<sequence>MKRLTTHRTRVIFIAIIALLTLGLFLIILFFKISSPFKVSIYNYESYLDKKIITKLKQNYSYHAFTNLDEFTRAINNEKAVAGVGSDYQIAQLILEKKLRKINFAKLFNNSKFNDSTQIKNLYPEIVNKHFDLFEKFIIKKIRQINPENFQQTDWQNISHTKFLPFIYYDKNNNILGFEIDQKKGIDHFYEFLIPYFIMDKMVVYNTDKSPNKFTERSNLKSNENFNDLESLNSWKDIIKTLVSKYKNPRVYWTNWFQDNAMIGQFYGYESLNKLKYFSKQNEWADINHENFKEIINDWVSLVKDATGESIKNSKTNKLATDGQELVSSIIEPINGKADVSIMYNGDALDAYYGEDNFKKLGNIPHIGFKRPKNTYMNIDAWIISRETSENDADNLLKILYENVIKGAEYSLQDIETKYLKEVLNLISKDNKLKKDEIVNELFADKNMSMPKKIKDIKKDFFADYFDYFKEAFETMNLPIVNNFHSINYTPGFKNVKNFIEKWYFLNKNQKVDKTALEIFNPEFNKKINHRIYQPLDLNLKTKIIDYYFQKTKS</sequence>
<organism evidence="2 3">
    <name type="scientific">Metamycoplasma hominis</name>
    <name type="common">Mycoplasma hominis</name>
    <dbReference type="NCBI Taxonomy" id="2098"/>
    <lineage>
        <taxon>Bacteria</taxon>
        <taxon>Bacillati</taxon>
        <taxon>Mycoplasmatota</taxon>
        <taxon>Mycoplasmoidales</taxon>
        <taxon>Metamycoplasmataceae</taxon>
        <taxon>Metamycoplasma</taxon>
    </lineage>
</organism>
<gene>
    <name evidence="2" type="ORF">KN71_002760</name>
</gene>
<reference evidence="2 3" key="1">
    <citation type="submission" date="2014-08" db="EMBL/GenBank/DDBJ databases">
        <authorList>
            <person name="Kuleshov K."/>
            <person name="Dedkov V."/>
            <person name="Markelov M."/>
            <person name="Pimkina E."/>
        </authorList>
    </citation>
    <scope>NUCLEOTIDE SEQUENCE [LARGE SCALE GENOMIC DNA]</scope>
    <source>
        <strain evidence="3">TOA</strain>
    </source>
</reference>
<dbReference type="RefSeq" id="WP_036438720.1">
    <property type="nucleotide sequence ID" value="NZ_CP033021.1"/>
</dbReference>
<feature type="transmembrane region" description="Helical" evidence="1">
    <location>
        <begin position="12"/>
        <end position="31"/>
    </location>
</feature>
<dbReference type="EMBL" id="CP033021">
    <property type="protein sequence ID" value="AYN65590.1"/>
    <property type="molecule type" value="Genomic_DNA"/>
</dbReference>
<evidence type="ECO:0000256" key="1">
    <source>
        <dbReference type="SAM" id="Phobius"/>
    </source>
</evidence>
<accession>A0A454CA55</accession>
<dbReference type="AlphaFoldDB" id="A0A454CA55"/>
<dbReference type="Proteomes" id="UP000029712">
    <property type="component" value="Chromosome"/>
</dbReference>
<evidence type="ECO:0008006" key="4">
    <source>
        <dbReference type="Google" id="ProtNLM"/>
    </source>
</evidence>
<reference evidence="2 3" key="2">
    <citation type="submission" date="2018-10" db="EMBL/GenBank/DDBJ databases">
        <title>Detection and isolation of Mycoplasma hominis as a predominant microorganism from pelvic cavity of patient with salpingitis and tubo-ovarian abscess.</title>
        <authorList>
            <person name="Guschin A.E."/>
            <person name="Khayrullina G.A."/>
            <person name="Rakovskaya I.V."/>
            <person name="Shelenkov A.A."/>
            <person name="Shagin D.A."/>
        </authorList>
    </citation>
    <scope>NUCLEOTIDE SEQUENCE [LARGE SCALE GENOMIC DNA]</scope>
    <source>
        <strain evidence="3">TOA</strain>
    </source>
</reference>
<protein>
    <recommendedName>
        <fullName evidence="4">Spermidine/putrescine ABC transporter substrate-binding protein</fullName>
    </recommendedName>
</protein>
<evidence type="ECO:0000313" key="2">
    <source>
        <dbReference type="EMBL" id="AYN65590.1"/>
    </source>
</evidence>
<keyword evidence="1" id="KW-0812">Transmembrane</keyword>